<gene>
    <name evidence="1" type="ORF">PG986_007863</name>
</gene>
<proteinExistence type="predicted"/>
<dbReference type="EMBL" id="JAQQWE010000005">
    <property type="protein sequence ID" value="KAK7952135.1"/>
    <property type="molecule type" value="Genomic_DNA"/>
</dbReference>
<keyword evidence="2" id="KW-1185">Reference proteome</keyword>
<protein>
    <submittedName>
        <fullName evidence="1">Uncharacterized protein</fullName>
    </submittedName>
</protein>
<dbReference type="RefSeq" id="XP_066700197.1">
    <property type="nucleotide sequence ID" value="XM_066844085.1"/>
</dbReference>
<reference evidence="1 2" key="1">
    <citation type="submission" date="2023-01" db="EMBL/GenBank/DDBJ databases">
        <title>Analysis of 21 Apiospora genomes using comparative genomics revels a genus with tremendous synthesis potential of carbohydrate active enzymes and secondary metabolites.</title>
        <authorList>
            <person name="Sorensen T."/>
        </authorList>
    </citation>
    <scope>NUCLEOTIDE SEQUENCE [LARGE SCALE GENOMIC DNA]</scope>
    <source>
        <strain evidence="1 2">CBS 24483</strain>
    </source>
</reference>
<comment type="caution">
    <text evidence="1">The sequence shown here is derived from an EMBL/GenBank/DDBJ whole genome shotgun (WGS) entry which is preliminary data.</text>
</comment>
<sequence length="122" mass="13518">MCADHHELLAVEAHHLLVWAHHHRHLVWGSSPLCVRPQRRGRLHLEKHRHHELPDSEVGQSSGSAFLPSLRHLNFVLSSPVLAPLPGVDHLDLDQIDHGLAAGRTAGLIAGRLPAWLSGQMK</sequence>
<evidence type="ECO:0000313" key="1">
    <source>
        <dbReference type="EMBL" id="KAK7952135.1"/>
    </source>
</evidence>
<dbReference type="GeneID" id="92077147"/>
<evidence type="ECO:0000313" key="2">
    <source>
        <dbReference type="Proteomes" id="UP001391051"/>
    </source>
</evidence>
<organism evidence="1 2">
    <name type="scientific">Apiospora aurea</name>
    <dbReference type="NCBI Taxonomy" id="335848"/>
    <lineage>
        <taxon>Eukaryota</taxon>
        <taxon>Fungi</taxon>
        <taxon>Dikarya</taxon>
        <taxon>Ascomycota</taxon>
        <taxon>Pezizomycotina</taxon>
        <taxon>Sordariomycetes</taxon>
        <taxon>Xylariomycetidae</taxon>
        <taxon>Amphisphaeriales</taxon>
        <taxon>Apiosporaceae</taxon>
        <taxon>Apiospora</taxon>
    </lineage>
</organism>
<accession>A0ABR1QDS6</accession>
<dbReference type="Proteomes" id="UP001391051">
    <property type="component" value="Unassembled WGS sequence"/>
</dbReference>
<name>A0ABR1QDS6_9PEZI</name>